<sequence length="73" mass="8491">MCSYFKVKVKKLYGSDAFMKKNLLLVSGLSMPMMAKKTLETLVIPTPKKKCTCRRSMLSVQHRDFELWNMAEE</sequence>
<dbReference type="EMBL" id="KE346108">
    <property type="protein sequence ID" value="EXC26516.1"/>
    <property type="molecule type" value="Genomic_DNA"/>
</dbReference>
<reference evidence="2" key="1">
    <citation type="submission" date="2013-01" db="EMBL/GenBank/DDBJ databases">
        <title>Draft Genome Sequence of a Mulberry Tree, Morus notabilis C.K. Schneid.</title>
        <authorList>
            <person name="He N."/>
            <person name="Zhao S."/>
        </authorList>
    </citation>
    <scope>NUCLEOTIDE SEQUENCE</scope>
</reference>
<proteinExistence type="predicted"/>
<dbReference type="AlphaFoldDB" id="W9S5A7"/>
<protein>
    <submittedName>
        <fullName evidence="1">Uncharacterized protein</fullName>
    </submittedName>
</protein>
<accession>W9S5A7</accession>
<name>W9S5A7_9ROSA</name>
<evidence type="ECO:0000313" key="2">
    <source>
        <dbReference type="Proteomes" id="UP000030645"/>
    </source>
</evidence>
<dbReference type="Proteomes" id="UP000030645">
    <property type="component" value="Unassembled WGS sequence"/>
</dbReference>
<organism evidence="1 2">
    <name type="scientific">Morus notabilis</name>
    <dbReference type="NCBI Taxonomy" id="981085"/>
    <lineage>
        <taxon>Eukaryota</taxon>
        <taxon>Viridiplantae</taxon>
        <taxon>Streptophyta</taxon>
        <taxon>Embryophyta</taxon>
        <taxon>Tracheophyta</taxon>
        <taxon>Spermatophyta</taxon>
        <taxon>Magnoliopsida</taxon>
        <taxon>eudicotyledons</taxon>
        <taxon>Gunneridae</taxon>
        <taxon>Pentapetalae</taxon>
        <taxon>rosids</taxon>
        <taxon>fabids</taxon>
        <taxon>Rosales</taxon>
        <taxon>Moraceae</taxon>
        <taxon>Moreae</taxon>
        <taxon>Morus</taxon>
    </lineage>
</organism>
<keyword evidence="2" id="KW-1185">Reference proteome</keyword>
<evidence type="ECO:0000313" key="1">
    <source>
        <dbReference type="EMBL" id="EXC26516.1"/>
    </source>
</evidence>
<gene>
    <name evidence="1" type="ORF">L484_005447</name>
</gene>